<evidence type="ECO:0000259" key="5">
    <source>
        <dbReference type="PROSITE" id="PS50072"/>
    </source>
</evidence>
<keyword evidence="7" id="KW-1185">Reference proteome</keyword>
<evidence type="ECO:0000256" key="3">
    <source>
        <dbReference type="ARBA" id="ARBA00023235"/>
    </source>
</evidence>
<evidence type="ECO:0000256" key="4">
    <source>
        <dbReference type="RuleBase" id="RU363019"/>
    </source>
</evidence>
<keyword evidence="4" id="KW-0732">Signal</keyword>
<dbReference type="PROSITE" id="PS00170">
    <property type="entry name" value="CSA_PPIASE_1"/>
    <property type="match status" value="1"/>
</dbReference>
<dbReference type="InterPro" id="IPR020892">
    <property type="entry name" value="Cyclophilin-type_PPIase_CS"/>
</dbReference>
<dbReference type="InterPro" id="IPR029000">
    <property type="entry name" value="Cyclophilin-like_dom_sf"/>
</dbReference>
<dbReference type="AlphaFoldDB" id="A0A2S7ISF6"/>
<comment type="catalytic activity">
    <reaction evidence="4">
        <text>[protein]-peptidylproline (omega=180) = [protein]-peptidylproline (omega=0)</text>
        <dbReference type="Rhea" id="RHEA:16237"/>
        <dbReference type="Rhea" id="RHEA-COMP:10747"/>
        <dbReference type="Rhea" id="RHEA-COMP:10748"/>
        <dbReference type="ChEBI" id="CHEBI:83833"/>
        <dbReference type="ChEBI" id="CHEBI:83834"/>
        <dbReference type="EC" id="5.2.1.8"/>
    </reaction>
</comment>
<feature type="signal peptide" evidence="4">
    <location>
        <begin position="1"/>
        <end position="25"/>
    </location>
</feature>
<reference evidence="7" key="1">
    <citation type="submission" date="2018-02" db="EMBL/GenBank/DDBJ databases">
        <title>Genome sequencing of Solimonas sp. HR-BB.</title>
        <authorList>
            <person name="Lee Y."/>
            <person name="Jeon C.O."/>
        </authorList>
    </citation>
    <scope>NUCLEOTIDE SEQUENCE [LARGE SCALE GENOMIC DNA]</scope>
    <source>
        <strain evidence="7">HR-U</strain>
    </source>
</reference>
<dbReference type="InterPro" id="IPR044666">
    <property type="entry name" value="Cyclophilin_A-like"/>
</dbReference>
<organism evidence="6 7">
    <name type="scientific">Siphonobacter curvatus</name>
    <dbReference type="NCBI Taxonomy" id="2094562"/>
    <lineage>
        <taxon>Bacteria</taxon>
        <taxon>Pseudomonadati</taxon>
        <taxon>Bacteroidota</taxon>
        <taxon>Cytophagia</taxon>
        <taxon>Cytophagales</taxon>
        <taxon>Cytophagaceae</taxon>
        <taxon>Siphonobacter</taxon>
    </lineage>
</organism>
<dbReference type="PANTHER" id="PTHR45625:SF4">
    <property type="entry name" value="PEPTIDYLPROLYL ISOMERASE DOMAIN AND WD REPEAT-CONTAINING PROTEIN 1"/>
    <property type="match status" value="1"/>
</dbReference>
<gene>
    <name evidence="6" type="ORF">C5O19_13705</name>
</gene>
<evidence type="ECO:0000256" key="2">
    <source>
        <dbReference type="ARBA" id="ARBA00023110"/>
    </source>
</evidence>
<dbReference type="EC" id="5.2.1.8" evidence="4"/>
<dbReference type="OrthoDB" id="9807797at2"/>
<dbReference type="EMBL" id="PTRA01000001">
    <property type="protein sequence ID" value="PQA60622.1"/>
    <property type="molecule type" value="Genomic_DNA"/>
</dbReference>
<dbReference type="PRINTS" id="PR00153">
    <property type="entry name" value="CSAPPISMRASE"/>
</dbReference>
<name>A0A2S7ISF6_9BACT</name>
<evidence type="ECO:0000256" key="1">
    <source>
        <dbReference type="ARBA" id="ARBA00007365"/>
    </source>
</evidence>
<evidence type="ECO:0000313" key="6">
    <source>
        <dbReference type="EMBL" id="PQA60622.1"/>
    </source>
</evidence>
<keyword evidence="3 4" id="KW-0413">Isomerase</keyword>
<dbReference type="Pfam" id="PF00160">
    <property type="entry name" value="Pro_isomerase"/>
    <property type="match status" value="1"/>
</dbReference>
<dbReference type="PANTHER" id="PTHR45625">
    <property type="entry name" value="PEPTIDYL-PROLYL CIS-TRANS ISOMERASE-RELATED"/>
    <property type="match status" value="1"/>
</dbReference>
<sequence length="237" mass="26451">MTLSNAVLKSKWIGVLLLCSFCSFAQKRENLITIDTKYGPIRLILHDQTPKHKANFLKLTKEHFYDGVLFHRVIPAFMIQGGDPKSKQATADEMLGDGDVGYTIPAEFVPELFHQRGAVAAARDNNPQKASSGCQFYIVQGKTYDDTSLETQARRAGRVLTDAQKQVYKTKGGTPWLDGNYTVFGQVIEGMAAVDSIAAQPRNEANRPDTNVAMLKVTSKKMRKKKITRLYGYTFPK</sequence>
<protein>
    <recommendedName>
        <fullName evidence="4">Peptidyl-prolyl cis-trans isomerase</fullName>
        <shortName evidence="4">PPIase</shortName>
        <ecNumber evidence="4">5.2.1.8</ecNumber>
    </recommendedName>
</protein>
<dbReference type="GO" id="GO:0003755">
    <property type="term" value="F:peptidyl-prolyl cis-trans isomerase activity"/>
    <property type="evidence" value="ECO:0007669"/>
    <property type="project" value="UniProtKB-UniRule"/>
</dbReference>
<dbReference type="SUPFAM" id="SSF50891">
    <property type="entry name" value="Cyclophilin-like"/>
    <property type="match status" value="1"/>
</dbReference>
<keyword evidence="2 4" id="KW-0697">Rotamase</keyword>
<comment type="similarity">
    <text evidence="1 4">Belongs to the cyclophilin-type PPIase family.</text>
</comment>
<feature type="domain" description="PPIase cyclophilin-type" evidence="5">
    <location>
        <begin position="28"/>
        <end position="219"/>
    </location>
</feature>
<dbReference type="GO" id="GO:0006457">
    <property type="term" value="P:protein folding"/>
    <property type="evidence" value="ECO:0007669"/>
    <property type="project" value="InterPro"/>
</dbReference>
<dbReference type="InterPro" id="IPR002130">
    <property type="entry name" value="Cyclophilin-type_PPIase_dom"/>
</dbReference>
<comment type="caution">
    <text evidence="6">The sequence shown here is derived from an EMBL/GenBank/DDBJ whole genome shotgun (WGS) entry which is preliminary data.</text>
</comment>
<comment type="function">
    <text evidence="4">PPIases accelerate the folding of proteins. It catalyzes the cis-trans isomerization of proline imidic peptide bonds in oligopeptides.</text>
</comment>
<evidence type="ECO:0000313" key="7">
    <source>
        <dbReference type="Proteomes" id="UP000239590"/>
    </source>
</evidence>
<dbReference type="Gene3D" id="2.40.100.10">
    <property type="entry name" value="Cyclophilin-like"/>
    <property type="match status" value="1"/>
</dbReference>
<dbReference type="Proteomes" id="UP000239590">
    <property type="component" value="Unassembled WGS sequence"/>
</dbReference>
<feature type="chain" id="PRO_5015371053" description="Peptidyl-prolyl cis-trans isomerase" evidence="4">
    <location>
        <begin position="26"/>
        <end position="237"/>
    </location>
</feature>
<dbReference type="CDD" id="cd00317">
    <property type="entry name" value="cyclophilin"/>
    <property type="match status" value="1"/>
</dbReference>
<accession>A0A2S7ISF6</accession>
<dbReference type="RefSeq" id="WP_102201089.1">
    <property type="nucleotide sequence ID" value="NZ_PTRA01000001.1"/>
</dbReference>
<proteinExistence type="inferred from homology"/>
<dbReference type="PROSITE" id="PS50072">
    <property type="entry name" value="CSA_PPIASE_2"/>
    <property type="match status" value="1"/>
</dbReference>